<name>A0A9E7SV73_9EURY</name>
<dbReference type="Proteomes" id="UP001056855">
    <property type="component" value="Chromosome"/>
</dbReference>
<feature type="compositionally biased region" description="Acidic residues" evidence="1">
    <location>
        <begin position="695"/>
        <end position="757"/>
    </location>
</feature>
<feature type="region of interest" description="Disordered" evidence="1">
    <location>
        <begin position="285"/>
        <end position="350"/>
    </location>
</feature>
<dbReference type="PROSITE" id="PS51318">
    <property type="entry name" value="TAT"/>
    <property type="match status" value="1"/>
</dbReference>
<gene>
    <name evidence="3" type="ORF">NGM29_13135</name>
</gene>
<feature type="compositionally biased region" description="Acidic residues" evidence="1">
    <location>
        <begin position="288"/>
        <end position="349"/>
    </location>
</feature>
<dbReference type="SUPFAM" id="SSF50952">
    <property type="entry name" value="Soluble quinoprotein glucose dehydrogenase"/>
    <property type="match status" value="1"/>
</dbReference>
<keyword evidence="4" id="KW-1185">Reference proteome</keyword>
<dbReference type="Gene3D" id="2.120.10.30">
    <property type="entry name" value="TolB, C-terminal domain"/>
    <property type="match status" value="1"/>
</dbReference>
<evidence type="ECO:0000313" key="3">
    <source>
        <dbReference type="EMBL" id="UTF52721.1"/>
    </source>
</evidence>
<evidence type="ECO:0000313" key="4">
    <source>
        <dbReference type="Proteomes" id="UP001056855"/>
    </source>
</evidence>
<proteinExistence type="predicted"/>
<feature type="compositionally biased region" description="Basic and acidic residues" evidence="1">
    <location>
        <begin position="23"/>
        <end position="32"/>
    </location>
</feature>
<dbReference type="EMBL" id="CP100355">
    <property type="protein sequence ID" value="UTF52721.1"/>
    <property type="molecule type" value="Genomic_DNA"/>
</dbReference>
<sequence length="769" mass="83018">MKPNDNGRAPDDEQAPDTARTTLEGELRDGTSRRTWPSRRTFLRATATAGAVASLSGLTVAQEETTFELGGVTSGWEGRSPSDIEGETNPTLTLEAGQTYSITWENVDGLPHDIIILDADGNDIVGTEIMSEQGETQTLEFEATEEMAEYYCSVHPGTMRGDIQIGAAADGADGDETEEDVSDVIGEGPTIGLEHVAGGFVSPVGFEIAPGQPNCYYVLDQPGQIYHVGASSGESTEFLDLTDRMVDVGAATDAGFDERGLLGLAFHPDYQDNRRLFVYYSAPLREDSSDDGAEGESETGEGSSDDANETDSTTDENASDDNDSETDDENGTDNENDSEDSSEEDEAEETYNHTAVLAEFQATEDFASVDLDSERILIEVDEPQFNHNGGPVVFGPDGYLYWALGDGGGADDVGFGHLEDWYDENEGGNAQNTTETLLGGIHRIDVDNEGEDGKPYAIPDDNPFVDSEDGFDEYFAWGLRNPWRASFDGEGRLFVADVGQNLYEEVNIVENGGNYGWNVKEGIECFSTADPNQSPSECPSQTPDDVRGGEPLLDPVIHYPHQVGEETIGISITGGYVYEGEAAPALEGHYVFGDWSDAFERPSGALFASPLEEYEPMADRSEEDLWDINRLSVANAPENAINRFILSFGRDHDGELYVLTTARYTDGETGEVFRIVSEEDGEEIEPHEDSIAQETGDEEGDGEDGEGEEGDGEESEGEDESETDDSESDAGNDTEQEEGTDDGNETDDANETTDGNETDSNGGDGNDTA</sequence>
<dbReference type="PANTHER" id="PTHR19328">
    <property type="entry name" value="HEDGEHOG-INTERACTING PROTEIN"/>
    <property type="match status" value="1"/>
</dbReference>
<evidence type="ECO:0000259" key="2">
    <source>
        <dbReference type="Pfam" id="PF07995"/>
    </source>
</evidence>
<dbReference type="Pfam" id="PF07995">
    <property type="entry name" value="GSDH"/>
    <property type="match status" value="1"/>
</dbReference>
<protein>
    <submittedName>
        <fullName evidence="3">PQQ-dependent sugar dehydrogenase</fullName>
    </submittedName>
</protein>
<feature type="region of interest" description="Disordered" evidence="1">
    <location>
        <begin position="677"/>
        <end position="769"/>
    </location>
</feature>
<dbReference type="GeneID" id="73291007"/>
<dbReference type="KEGG" id="sawl:NGM29_13135"/>
<dbReference type="InterPro" id="IPR008972">
    <property type="entry name" value="Cupredoxin"/>
</dbReference>
<dbReference type="PANTHER" id="PTHR19328:SF75">
    <property type="entry name" value="ALDOSE SUGAR DEHYDROGENASE YLII"/>
    <property type="match status" value="1"/>
</dbReference>
<feature type="domain" description="Glucose/Sorbosone dehydrogenase" evidence="2">
    <location>
        <begin position="351"/>
        <end position="593"/>
    </location>
</feature>
<accession>A0A9E7SV73</accession>
<reference evidence="3" key="1">
    <citation type="submission" date="2022-06" db="EMBL/GenBank/DDBJ databases">
        <title>Diverse halophilic archaea isolated from saline environments.</title>
        <authorList>
            <person name="Cui H.-L."/>
        </authorList>
    </citation>
    <scope>NUCLEOTIDE SEQUENCE</scope>
    <source>
        <strain evidence="3">WLHS1</strain>
    </source>
</reference>
<dbReference type="AlphaFoldDB" id="A0A9E7SV73"/>
<dbReference type="InterPro" id="IPR012938">
    <property type="entry name" value="Glc/Sorbosone_DH"/>
</dbReference>
<evidence type="ECO:0000256" key="1">
    <source>
        <dbReference type="SAM" id="MobiDB-lite"/>
    </source>
</evidence>
<dbReference type="InterPro" id="IPR011042">
    <property type="entry name" value="6-blade_b-propeller_TolB-like"/>
</dbReference>
<feature type="region of interest" description="Disordered" evidence="1">
    <location>
        <begin position="1"/>
        <end position="35"/>
    </location>
</feature>
<dbReference type="InterPro" id="IPR006311">
    <property type="entry name" value="TAT_signal"/>
</dbReference>
<dbReference type="SUPFAM" id="SSF49503">
    <property type="entry name" value="Cupredoxins"/>
    <property type="match status" value="1"/>
</dbReference>
<dbReference type="InterPro" id="IPR011041">
    <property type="entry name" value="Quinoprot_gluc/sorb_DH_b-prop"/>
</dbReference>
<dbReference type="RefSeq" id="WP_254156746.1">
    <property type="nucleotide sequence ID" value="NZ_CP100355.1"/>
</dbReference>
<organism evidence="3 4">
    <name type="scientific">Natronosalvus rutilus</name>
    <dbReference type="NCBI Taxonomy" id="2953753"/>
    <lineage>
        <taxon>Archaea</taxon>
        <taxon>Methanobacteriati</taxon>
        <taxon>Methanobacteriota</taxon>
        <taxon>Stenosarchaea group</taxon>
        <taxon>Halobacteria</taxon>
        <taxon>Halobacteriales</taxon>
        <taxon>Natrialbaceae</taxon>
        <taxon>Natronosalvus</taxon>
    </lineage>
</organism>
<dbReference type="Gene3D" id="2.60.40.420">
    <property type="entry name" value="Cupredoxins - blue copper proteins"/>
    <property type="match status" value="1"/>
</dbReference>